<dbReference type="PANTHER" id="PTHR46623">
    <property type="entry name" value="CARBOXYMETHYLENEBUTENOLIDASE-RELATED"/>
    <property type="match status" value="1"/>
</dbReference>
<dbReference type="EMBL" id="UINC01026433">
    <property type="protein sequence ID" value="SVB03872.1"/>
    <property type="molecule type" value="Genomic_DNA"/>
</dbReference>
<dbReference type="Pfam" id="PF01738">
    <property type="entry name" value="DLH"/>
    <property type="match status" value="1"/>
</dbReference>
<organism evidence="2">
    <name type="scientific">marine metagenome</name>
    <dbReference type="NCBI Taxonomy" id="408172"/>
    <lineage>
        <taxon>unclassified sequences</taxon>
        <taxon>metagenomes</taxon>
        <taxon>ecological metagenomes</taxon>
    </lineage>
</organism>
<evidence type="ECO:0000313" key="2">
    <source>
        <dbReference type="EMBL" id="SVB03872.1"/>
    </source>
</evidence>
<dbReference type="Gene3D" id="3.40.50.1820">
    <property type="entry name" value="alpha/beta hydrolase"/>
    <property type="match status" value="1"/>
</dbReference>
<accession>A0A382AS11</accession>
<dbReference type="InterPro" id="IPR002925">
    <property type="entry name" value="Dienelactn_hydro"/>
</dbReference>
<reference evidence="2" key="1">
    <citation type="submission" date="2018-05" db="EMBL/GenBank/DDBJ databases">
        <authorList>
            <person name="Lanie J.A."/>
            <person name="Ng W.-L."/>
            <person name="Kazmierczak K.M."/>
            <person name="Andrzejewski T.M."/>
            <person name="Davidsen T.M."/>
            <person name="Wayne K.J."/>
            <person name="Tettelin H."/>
            <person name="Glass J.I."/>
            <person name="Rusch D."/>
            <person name="Podicherti R."/>
            <person name="Tsui H.-C.T."/>
            <person name="Winkler M.E."/>
        </authorList>
    </citation>
    <scope>NUCLEOTIDE SEQUENCE</scope>
</reference>
<proteinExistence type="predicted"/>
<dbReference type="SUPFAM" id="SSF53474">
    <property type="entry name" value="alpha/beta-Hydrolases"/>
    <property type="match status" value="1"/>
</dbReference>
<dbReference type="AlphaFoldDB" id="A0A382AS11"/>
<dbReference type="InterPro" id="IPR051049">
    <property type="entry name" value="Dienelactone_hydrolase-like"/>
</dbReference>
<dbReference type="GO" id="GO:0016787">
    <property type="term" value="F:hydrolase activity"/>
    <property type="evidence" value="ECO:0007669"/>
    <property type="project" value="InterPro"/>
</dbReference>
<feature type="domain" description="Dienelactone hydrolase" evidence="1">
    <location>
        <begin position="22"/>
        <end position="247"/>
    </location>
</feature>
<dbReference type="InterPro" id="IPR029058">
    <property type="entry name" value="AB_hydrolase_fold"/>
</dbReference>
<dbReference type="PANTHER" id="PTHR46623:SF6">
    <property type="entry name" value="ALPHA_BETA-HYDROLASES SUPERFAMILY PROTEIN"/>
    <property type="match status" value="1"/>
</dbReference>
<protein>
    <recommendedName>
        <fullName evidence="1">Dienelactone hydrolase domain-containing protein</fullName>
    </recommendedName>
</protein>
<name>A0A382AS11_9ZZZZ</name>
<sequence length="249" mass="26733">MANYEGMLAETVLINGHEGTQIDAYLARPLGAGPTGAVVLIHHMPGWDEASKEMARKLAYNGYTTISPNLHFRQGQATPQDNSASIRDAGGMPDARTMGDVQAAIDYLRTLPYTNGKVGIIGFCSGGRQVVLGACTLKGVDAAVNCWGGGVTPRDSEPATPAMPKSPIDFIADMNTPMLGIFGNDDARPTPEEVNVLEAALKANNKTYEFHRYDNAGHGFFAVDRPSYAQAAATEAWGEVFKWYGKYLS</sequence>
<gene>
    <name evidence="2" type="ORF">METZ01_LOCUS156726</name>
</gene>
<evidence type="ECO:0000259" key="1">
    <source>
        <dbReference type="Pfam" id="PF01738"/>
    </source>
</evidence>